<dbReference type="InterPro" id="IPR000115">
    <property type="entry name" value="PRibGlycinamide_synth"/>
</dbReference>
<name>A0A4Y1Z9X8_9BACL</name>
<dbReference type="GO" id="GO:0009113">
    <property type="term" value="P:purine nucleobase biosynthetic process"/>
    <property type="evidence" value="ECO:0007669"/>
    <property type="project" value="InterPro"/>
</dbReference>
<dbReference type="PANTHER" id="PTHR43472:SF1">
    <property type="entry name" value="PHOSPHORIBOSYLAMINE--GLYCINE LIGASE, CHLOROPLASTIC"/>
    <property type="match status" value="1"/>
</dbReference>
<dbReference type="InterPro" id="IPR020561">
    <property type="entry name" value="PRibGlycinamid_synth_ATP-grasp"/>
</dbReference>
<dbReference type="SUPFAM" id="SSF56059">
    <property type="entry name" value="Glutathione synthetase ATP-binding domain-like"/>
    <property type="match status" value="1"/>
</dbReference>
<dbReference type="InterPro" id="IPR011761">
    <property type="entry name" value="ATP-grasp"/>
</dbReference>
<dbReference type="GO" id="GO:0005524">
    <property type="term" value="F:ATP binding"/>
    <property type="evidence" value="ECO:0007669"/>
    <property type="project" value="UniProtKB-UniRule"/>
</dbReference>
<dbReference type="AlphaFoldDB" id="A0A4Y1Z9X8"/>
<evidence type="ECO:0000256" key="2">
    <source>
        <dbReference type="ARBA" id="ARBA00001946"/>
    </source>
</evidence>
<comment type="cofactor">
    <cofactor evidence="1">
        <name>Mn(2+)</name>
        <dbReference type="ChEBI" id="CHEBI:29035"/>
    </cofactor>
</comment>
<keyword evidence="4 6" id="KW-0547">Nucleotide-binding</keyword>
<reference evidence="9 10" key="1">
    <citation type="submission" date="2017-11" db="EMBL/GenBank/DDBJ databases">
        <title>Draft Genome Sequence of Sporolactobacillus inulinus NBRC 111894 Isolated from Koso, a Japanese Sugar-Vegetable Fermented Beverage.</title>
        <authorList>
            <person name="Chiou T.Y."/>
            <person name="Oshima K."/>
            <person name="Suda W."/>
            <person name="Hattori M."/>
            <person name="Takahashi T."/>
        </authorList>
    </citation>
    <scope>NUCLEOTIDE SEQUENCE [LARGE SCALE GENOMIC DNA]</scope>
    <source>
        <strain evidence="9 10">NBRC111894</strain>
    </source>
</reference>
<dbReference type="EMBL" id="BEXB01000007">
    <property type="protein sequence ID" value="GAY75721.1"/>
    <property type="molecule type" value="Genomic_DNA"/>
</dbReference>
<dbReference type="GO" id="GO:0046872">
    <property type="term" value="F:metal ion binding"/>
    <property type="evidence" value="ECO:0007669"/>
    <property type="project" value="InterPro"/>
</dbReference>
<organism evidence="9 10">
    <name type="scientific">Sporolactobacillus inulinus</name>
    <dbReference type="NCBI Taxonomy" id="2078"/>
    <lineage>
        <taxon>Bacteria</taxon>
        <taxon>Bacillati</taxon>
        <taxon>Bacillota</taxon>
        <taxon>Bacilli</taxon>
        <taxon>Bacillales</taxon>
        <taxon>Sporolactobacillaceae</taxon>
        <taxon>Sporolactobacillus</taxon>
    </lineage>
</organism>
<dbReference type="Proteomes" id="UP000319716">
    <property type="component" value="Unassembled WGS sequence"/>
</dbReference>
<proteinExistence type="predicted"/>
<feature type="compositionally biased region" description="Basic residues" evidence="7">
    <location>
        <begin position="86"/>
        <end position="100"/>
    </location>
</feature>
<keyword evidence="5 6" id="KW-0067">ATP-binding</keyword>
<dbReference type="PANTHER" id="PTHR43472">
    <property type="entry name" value="PHOSPHORIBOSYLAMINE--GLYCINE LIGASE"/>
    <property type="match status" value="1"/>
</dbReference>
<dbReference type="EC" id="6.3.4.13" evidence="9"/>
<evidence type="ECO:0000259" key="8">
    <source>
        <dbReference type="PROSITE" id="PS50975"/>
    </source>
</evidence>
<gene>
    <name evidence="9" type="ORF">NBRC111894_1275</name>
</gene>
<comment type="caution">
    <text evidence="9">The sequence shown here is derived from an EMBL/GenBank/DDBJ whole genome shotgun (WGS) entry which is preliminary data.</text>
</comment>
<evidence type="ECO:0000313" key="10">
    <source>
        <dbReference type="Proteomes" id="UP000319716"/>
    </source>
</evidence>
<protein>
    <submittedName>
        <fullName evidence="9">Phosphoribosylamine-glycine ligase</fullName>
        <ecNumber evidence="9">6.3.4.13</ecNumber>
    </submittedName>
</protein>
<evidence type="ECO:0000256" key="6">
    <source>
        <dbReference type="PROSITE-ProRule" id="PRU00409"/>
    </source>
</evidence>
<feature type="region of interest" description="Disordered" evidence="7">
    <location>
        <begin position="86"/>
        <end position="114"/>
    </location>
</feature>
<feature type="domain" description="ATP-grasp" evidence="8">
    <location>
        <begin position="5"/>
        <end position="57"/>
    </location>
</feature>
<accession>A0A4Y1Z9X8</accession>
<evidence type="ECO:0000313" key="9">
    <source>
        <dbReference type="EMBL" id="GAY75721.1"/>
    </source>
</evidence>
<sequence length="114" mass="12604">MVQEGCSFTGVLYAGLMLTAAGPKVIEFNCRFGDPETQVVLPRLESDFVQTVLDVLDGKQPQLAWSEKQLWALCLRQADTPAATKKHKSLVISTHSRKKPCFSTPERKSPTQIG</sequence>
<dbReference type="Gene3D" id="3.30.470.20">
    <property type="entry name" value="ATP-grasp fold, B domain"/>
    <property type="match status" value="1"/>
</dbReference>
<evidence type="ECO:0000256" key="7">
    <source>
        <dbReference type="SAM" id="MobiDB-lite"/>
    </source>
</evidence>
<evidence type="ECO:0000256" key="5">
    <source>
        <dbReference type="ARBA" id="ARBA00022840"/>
    </source>
</evidence>
<keyword evidence="3 9" id="KW-0436">Ligase</keyword>
<evidence type="ECO:0000256" key="1">
    <source>
        <dbReference type="ARBA" id="ARBA00001936"/>
    </source>
</evidence>
<dbReference type="PROSITE" id="PS00184">
    <property type="entry name" value="GARS"/>
    <property type="match status" value="1"/>
</dbReference>
<dbReference type="InterPro" id="IPR020559">
    <property type="entry name" value="PRibGlycinamide_synth_CS"/>
</dbReference>
<evidence type="ECO:0000256" key="3">
    <source>
        <dbReference type="ARBA" id="ARBA00022598"/>
    </source>
</evidence>
<feature type="compositionally biased region" description="Basic and acidic residues" evidence="7">
    <location>
        <begin position="105"/>
        <end position="114"/>
    </location>
</feature>
<dbReference type="Pfam" id="PF01071">
    <property type="entry name" value="GARS_A"/>
    <property type="match status" value="1"/>
</dbReference>
<dbReference type="PROSITE" id="PS50975">
    <property type="entry name" value="ATP_GRASP"/>
    <property type="match status" value="1"/>
</dbReference>
<evidence type="ECO:0000256" key="4">
    <source>
        <dbReference type="ARBA" id="ARBA00022741"/>
    </source>
</evidence>
<dbReference type="GO" id="GO:0004637">
    <property type="term" value="F:phosphoribosylamine-glycine ligase activity"/>
    <property type="evidence" value="ECO:0007669"/>
    <property type="project" value="UniProtKB-EC"/>
</dbReference>
<comment type="cofactor">
    <cofactor evidence="2">
        <name>Mg(2+)</name>
        <dbReference type="ChEBI" id="CHEBI:18420"/>
    </cofactor>
</comment>